<sequence length="50" mass="5562">MSEGEIYNITGYIVERIVKEACIGEKTSFGVVLLSLVFMEIKVPDGPKEK</sequence>
<dbReference type="EMBL" id="JAHRHJ020000002">
    <property type="protein sequence ID" value="KAH9327504.1"/>
    <property type="molecule type" value="Genomic_DNA"/>
</dbReference>
<dbReference type="Proteomes" id="UP000824469">
    <property type="component" value="Unassembled WGS sequence"/>
</dbReference>
<name>A0AA38GQ61_TAXCH</name>
<comment type="caution">
    <text evidence="1">The sequence shown here is derived from an EMBL/GenBank/DDBJ whole genome shotgun (WGS) entry which is preliminary data.</text>
</comment>
<protein>
    <submittedName>
        <fullName evidence="1">Uncharacterized protein</fullName>
    </submittedName>
</protein>
<gene>
    <name evidence="1" type="ORF">KI387_007682</name>
</gene>
<dbReference type="AlphaFoldDB" id="A0AA38GQ61"/>
<evidence type="ECO:0000313" key="1">
    <source>
        <dbReference type="EMBL" id="KAH9327504.1"/>
    </source>
</evidence>
<reference evidence="1 2" key="1">
    <citation type="journal article" date="2021" name="Nat. Plants">
        <title>The Taxus genome provides insights into paclitaxel biosynthesis.</title>
        <authorList>
            <person name="Xiong X."/>
            <person name="Gou J."/>
            <person name="Liao Q."/>
            <person name="Li Y."/>
            <person name="Zhou Q."/>
            <person name="Bi G."/>
            <person name="Li C."/>
            <person name="Du R."/>
            <person name="Wang X."/>
            <person name="Sun T."/>
            <person name="Guo L."/>
            <person name="Liang H."/>
            <person name="Lu P."/>
            <person name="Wu Y."/>
            <person name="Zhang Z."/>
            <person name="Ro D.K."/>
            <person name="Shang Y."/>
            <person name="Huang S."/>
            <person name="Yan J."/>
        </authorList>
    </citation>
    <scope>NUCLEOTIDE SEQUENCE [LARGE SCALE GENOMIC DNA]</scope>
    <source>
        <strain evidence="1">Ta-2019</strain>
    </source>
</reference>
<keyword evidence="2" id="KW-1185">Reference proteome</keyword>
<organism evidence="1 2">
    <name type="scientific">Taxus chinensis</name>
    <name type="common">Chinese yew</name>
    <name type="synonym">Taxus wallichiana var. chinensis</name>
    <dbReference type="NCBI Taxonomy" id="29808"/>
    <lineage>
        <taxon>Eukaryota</taxon>
        <taxon>Viridiplantae</taxon>
        <taxon>Streptophyta</taxon>
        <taxon>Embryophyta</taxon>
        <taxon>Tracheophyta</taxon>
        <taxon>Spermatophyta</taxon>
        <taxon>Pinopsida</taxon>
        <taxon>Pinidae</taxon>
        <taxon>Conifers II</taxon>
        <taxon>Cupressales</taxon>
        <taxon>Taxaceae</taxon>
        <taxon>Taxus</taxon>
    </lineage>
</organism>
<accession>A0AA38GQ61</accession>
<feature type="non-terminal residue" evidence="1">
    <location>
        <position position="50"/>
    </location>
</feature>
<proteinExistence type="predicted"/>
<evidence type="ECO:0000313" key="2">
    <source>
        <dbReference type="Proteomes" id="UP000824469"/>
    </source>
</evidence>